<evidence type="ECO:0000313" key="2">
    <source>
        <dbReference type="EMBL" id="CAK8671789.1"/>
    </source>
</evidence>
<comment type="caution">
    <text evidence="2">The sequence shown here is derived from an EMBL/GenBank/DDBJ whole genome shotgun (WGS) entry which is preliminary data.</text>
</comment>
<sequence>MSANLFPVLFYTHCKMKFVLLFSCIIASFASSAAGYTNQQVAVQKPTNQEADDDIKLKYPAIPVAIGRFMVDCSSHCLMSSVTRDYMTPCIYQRFPFICQFCRYTYKCGIRRSYMH</sequence>
<evidence type="ECO:0008006" key="4">
    <source>
        <dbReference type="Google" id="ProtNLM"/>
    </source>
</evidence>
<name>A0ABP0EWH6_CLALP</name>
<dbReference type="EMBL" id="CAWYQH010000001">
    <property type="protein sequence ID" value="CAK8671789.1"/>
    <property type="molecule type" value="Genomic_DNA"/>
</dbReference>
<evidence type="ECO:0000313" key="3">
    <source>
        <dbReference type="Proteomes" id="UP001642483"/>
    </source>
</evidence>
<protein>
    <recommendedName>
        <fullName evidence="4">Secreted protein</fullName>
    </recommendedName>
</protein>
<feature type="signal peptide" evidence="1">
    <location>
        <begin position="1"/>
        <end position="35"/>
    </location>
</feature>
<gene>
    <name evidence="2" type="ORF">CVLEPA_LOCUS826</name>
</gene>
<keyword evidence="3" id="KW-1185">Reference proteome</keyword>
<organism evidence="2 3">
    <name type="scientific">Clavelina lepadiformis</name>
    <name type="common">Light-bulb sea squirt</name>
    <name type="synonym">Ascidia lepadiformis</name>
    <dbReference type="NCBI Taxonomy" id="159417"/>
    <lineage>
        <taxon>Eukaryota</taxon>
        <taxon>Metazoa</taxon>
        <taxon>Chordata</taxon>
        <taxon>Tunicata</taxon>
        <taxon>Ascidiacea</taxon>
        <taxon>Aplousobranchia</taxon>
        <taxon>Clavelinidae</taxon>
        <taxon>Clavelina</taxon>
    </lineage>
</organism>
<reference evidence="2 3" key="1">
    <citation type="submission" date="2024-02" db="EMBL/GenBank/DDBJ databases">
        <authorList>
            <person name="Daric V."/>
            <person name="Darras S."/>
        </authorList>
    </citation>
    <scope>NUCLEOTIDE SEQUENCE [LARGE SCALE GENOMIC DNA]</scope>
</reference>
<feature type="chain" id="PRO_5045548165" description="Secreted protein" evidence="1">
    <location>
        <begin position="36"/>
        <end position="116"/>
    </location>
</feature>
<accession>A0ABP0EWH6</accession>
<evidence type="ECO:0000256" key="1">
    <source>
        <dbReference type="SAM" id="SignalP"/>
    </source>
</evidence>
<dbReference type="Proteomes" id="UP001642483">
    <property type="component" value="Unassembled WGS sequence"/>
</dbReference>
<keyword evidence="1" id="KW-0732">Signal</keyword>
<proteinExistence type="predicted"/>